<feature type="non-terminal residue" evidence="3">
    <location>
        <position position="1"/>
    </location>
</feature>
<dbReference type="InterPro" id="IPR050358">
    <property type="entry name" value="RSE1/DDB1/CFT1"/>
</dbReference>
<evidence type="ECO:0000259" key="2">
    <source>
        <dbReference type="Pfam" id="PF23726"/>
    </source>
</evidence>
<dbReference type="AlphaFoldDB" id="A0A1X6NJ25"/>
<name>A0A1X6NJ25_PORUM</name>
<dbReference type="InterPro" id="IPR015943">
    <property type="entry name" value="WD40/YVTN_repeat-like_dom_sf"/>
</dbReference>
<evidence type="ECO:0000313" key="4">
    <source>
        <dbReference type="Proteomes" id="UP000218209"/>
    </source>
</evidence>
<dbReference type="PANTHER" id="PTHR10644">
    <property type="entry name" value="DNA REPAIR/RNA PROCESSING CPSF FAMILY"/>
    <property type="match status" value="1"/>
</dbReference>
<evidence type="ECO:0000256" key="1">
    <source>
        <dbReference type="SAM" id="MobiDB-lite"/>
    </source>
</evidence>
<dbReference type="OrthoDB" id="4057at2759"/>
<dbReference type="InterPro" id="IPR058543">
    <property type="entry name" value="Beta-prop_RSE1/DDB1/CPSF1_2nd"/>
</dbReference>
<gene>
    <name evidence="3" type="ORF">BU14_2593s0001</name>
</gene>
<dbReference type="Proteomes" id="UP000218209">
    <property type="component" value="Unassembled WGS sequence"/>
</dbReference>
<protein>
    <recommendedName>
        <fullName evidence="2">RSE1/DDB1/CPSF1 second beta-propeller domain-containing protein</fullName>
    </recommendedName>
</protein>
<reference evidence="3 4" key="1">
    <citation type="submission" date="2017-03" db="EMBL/GenBank/DDBJ databases">
        <title>WGS assembly of Porphyra umbilicalis.</title>
        <authorList>
            <person name="Brawley S.H."/>
            <person name="Blouin N.A."/>
            <person name="Ficko-Blean E."/>
            <person name="Wheeler G.L."/>
            <person name="Lohr M."/>
            <person name="Goodson H.V."/>
            <person name="Jenkins J.W."/>
            <person name="Blaby-Haas C.E."/>
            <person name="Helliwell K.E."/>
            <person name="Chan C."/>
            <person name="Marriage T."/>
            <person name="Bhattacharya D."/>
            <person name="Klein A.S."/>
            <person name="Badis Y."/>
            <person name="Brodie J."/>
            <person name="Cao Y."/>
            <person name="Collen J."/>
            <person name="Dittami S.M."/>
            <person name="Gachon C.M."/>
            <person name="Green B.R."/>
            <person name="Karpowicz S."/>
            <person name="Kim J.W."/>
            <person name="Kudahl U."/>
            <person name="Lin S."/>
            <person name="Michel G."/>
            <person name="Mittag M."/>
            <person name="Olson B.J."/>
            <person name="Pangilinan J."/>
            <person name="Peng Y."/>
            <person name="Qiu H."/>
            <person name="Shu S."/>
            <person name="Singer J.T."/>
            <person name="Smith A.G."/>
            <person name="Sprecher B.N."/>
            <person name="Wagner V."/>
            <person name="Wang W."/>
            <person name="Wang Z.-Y."/>
            <person name="Yan J."/>
            <person name="Yarish C."/>
            <person name="Zoeuner-Riek S."/>
            <person name="Zhuang Y."/>
            <person name="Zou Y."/>
            <person name="Lindquist E.A."/>
            <person name="Grimwood J."/>
            <person name="Barry K."/>
            <person name="Rokhsar D.S."/>
            <person name="Schmutz J."/>
            <person name="Stiller J.W."/>
            <person name="Grossman A.R."/>
            <person name="Prochnik S.E."/>
        </authorList>
    </citation>
    <scope>NUCLEOTIDE SEQUENCE [LARGE SCALE GENOMIC DNA]</scope>
    <source>
        <strain evidence="3">4086291</strain>
    </source>
</reference>
<feature type="non-terminal residue" evidence="3">
    <location>
        <position position="532"/>
    </location>
</feature>
<feature type="region of interest" description="Disordered" evidence="1">
    <location>
        <begin position="107"/>
        <end position="137"/>
    </location>
</feature>
<feature type="compositionally biased region" description="Gly residues" evidence="1">
    <location>
        <begin position="277"/>
        <end position="286"/>
    </location>
</feature>
<evidence type="ECO:0000313" key="3">
    <source>
        <dbReference type="EMBL" id="OSX68552.1"/>
    </source>
</evidence>
<organism evidence="3 4">
    <name type="scientific">Porphyra umbilicalis</name>
    <name type="common">Purple laver</name>
    <name type="synonym">Red alga</name>
    <dbReference type="NCBI Taxonomy" id="2786"/>
    <lineage>
        <taxon>Eukaryota</taxon>
        <taxon>Rhodophyta</taxon>
        <taxon>Bangiophyceae</taxon>
        <taxon>Bangiales</taxon>
        <taxon>Bangiaceae</taxon>
        <taxon>Porphyra</taxon>
    </lineage>
</organism>
<sequence length="532" mass="52272">LLVEYSRVAAPAVPPAAASATAADAAAADDALLLKVEEAEDGAQATADGAPVADKDGAASEEDSEDDELYDDASSDAGGGGGGDPWRRRPSSRRWALKVRDSLPCFGPGADVAVGPSPGTGVGDQLAPPPPPSAGGPIPGDGPVGLEMVVASGAGKAGALTVVTSSVRAVELGGLPLPGVRGVWAVRCPRAVRRWAASRAARNAAVRAANAVAAAANAATDGRRAEWVADRRRAAERKRRRGAPPRVGKRPRVEGPGGEEEGGAGGRDGPPIKVEGGDGTRAGQNGGSPPAQGGANGGDAADAGDRGGVGATAAAGGGGDDGGDVGHNVDDAPPVPDDDALRAAAAEEFPYRATQVPEEPAPPDEADQDAYVLLSTADATLLLATGGVGELAQVTPGDYVAAAPTLAAGNVLAARAAVQVTADGARLLHGRRLAATFSLPSADEDVVVAAQVADPYVLLRLASGGVLVLRAAADEVRRPRPGGGAGGASGAVASLGAAIMDEYGNGDEDEDEAALLAAADHAADEDGDGDGA</sequence>
<feature type="domain" description="RSE1/DDB1/CPSF1 second beta-propeller" evidence="2">
    <location>
        <begin position="365"/>
        <end position="472"/>
    </location>
</feature>
<dbReference type="Gene3D" id="2.130.10.10">
    <property type="entry name" value="YVTN repeat-like/Quinoprotein amine dehydrogenase"/>
    <property type="match status" value="1"/>
</dbReference>
<feature type="compositionally biased region" description="Basic residues" evidence="1">
    <location>
        <begin position="234"/>
        <end position="250"/>
    </location>
</feature>
<feature type="region of interest" description="Disordered" evidence="1">
    <location>
        <begin position="230"/>
        <end position="338"/>
    </location>
</feature>
<dbReference type="EMBL" id="KV920376">
    <property type="protein sequence ID" value="OSX68552.1"/>
    <property type="molecule type" value="Genomic_DNA"/>
</dbReference>
<accession>A0A1X6NJ25</accession>
<feature type="compositionally biased region" description="Gly residues" evidence="1">
    <location>
        <begin position="306"/>
        <end position="320"/>
    </location>
</feature>
<keyword evidence="4" id="KW-1185">Reference proteome</keyword>
<feature type="compositionally biased region" description="Acidic residues" evidence="1">
    <location>
        <begin position="59"/>
        <end position="74"/>
    </location>
</feature>
<dbReference type="Pfam" id="PF23726">
    <property type="entry name" value="Beta-prop_RSE1_2nd"/>
    <property type="match status" value="1"/>
</dbReference>
<proteinExistence type="predicted"/>
<feature type="region of interest" description="Disordered" evidence="1">
    <location>
        <begin position="38"/>
        <end position="92"/>
    </location>
</feature>